<sequence>MENKFAFTVGGPDNWYDQYIQAGIELISAYIEHSEIYNSLAITDYHKYKETEIVEHEYGANIMIHFRSIDGGTFDAEDTITNHFPNLNRRATLVMVTSMFEKELKQLCDSLNSLLDINKPFKKEKGSLLANIKDYLCNVAKIKMNTSLEHNWSDLMCLQSLRNNIVHNFGKLAVSNTHLENYIRANKNIWIDKSRDICLNHEFLKDLVPSFIILCKELQEAIRERANKM</sequence>
<evidence type="ECO:0000313" key="1">
    <source>
        <dbReference type="EMBL" id="MBC3847724.1"/>
    </source>
</evidence>
<dbReference type="Proteomes" id="UP000607435">
    <property type="component" value="Unassembled WGS sequence"/>
</dbReference>
<keyword evidence="2" id="KW-1185">Reference proteome</keyword>
<dbReference type="RefSeq" id="WP_186846830.1">
    <property type="nucleotide sequence ID" value="NZ_JACOME010000006.1"/>
</dbReference>
<evidence type="ECO:0000313" key="2">
    <source>
        <dbReference type="Proteomes" id="UP000607435"/>
    </source>
</evidence>
<organism evidence="1 2">
    <name type="scientific">Winogradskyella echinorum</name>
    <dbReference type="NCBI Taxonomy" id="538189"/>
    <lineage>
        <taxon>Bacteria</taxon>
        <taxon>Pseudomonadati</taxon>
        <taxon>Bacteroidota</taxon>
        <taxon>Flavobacteriia</taxon>
        <taxon>Flavobacteriales</taxon>
        <taxon>Flavobacteriaceae</taxon>
        <taxon>Winogradskyella</taxon>
    </lineage>
</organism>
<protein>
    <recommendedName>
        <fullName evidence="3">RiboL-PSP-HEPN domain-containing protein</fullName>
    </recommendedName>
</protein>
<dbReference type="EMBL" id="JACOME010000006">
    <property type="protein sequence ID" value="MBC3847724.1"/>
    <property type="molecule type" value="Genomic_DNA"/>
</dbReference>
<gene>
    <name evidence="1" type="ORF">H6H04_15105</name>
</gene>
<proteinExistence type="predicted"/>
<name>A0ABR6Y4W0_9FLAO</name>
<accession>A0ABR6Y4W0</accession>
<reference evidence="1 2" key="1">
    <citation type="submission" date="2020-08" db="EMBL/GenBank/DDBJ databases">
        <title>Winogradskyella ouciana sp. nov., isolated from the hadal seawater of the Mariana Trench.</title>
        <authorList>
            <person name="He X."/>
        </authorList>
    </citation>
    <scope>NUCLEOTIDE SEQUENCE [LARGE SCALE GENOMIC DNA]</scope>
    <source>
        <strain evidence="1 2">KCTC 22026</strain>
    </source>
</reference>
<evidence type="ECO:0008006" key="3">
    <source>
        <dbReference type="Google" id="ProtNLM"/>
    </source>
</evidence>
<comment type="caution">
    <text evidence="1">The sequence shown here is derived from an EMBL/GenBank/DDBJ whole genome shotgun (WGS) entry which is preliminary data.</text>
</comment>